<dbReference type="InterPro" id="IPR055170">
    <property type="entry name" value="GFO_IDH_MocA-like_dom"/>
</dbReference>
<dbReference type="Gene3D" id="3.30.360.10">
    <property type="entry name" value="Dihydrodipicolinate Reductase, domain 2"/>
    <property type="match status" value="1"/>
</dbReference>
<dbReference type="Proteomes" id="UP000515121">
    <property type="component" value="Unplaced"/>
</dbReference>
<evidence type="ECO:0000259" key="3">
    <source>
        <dbReference type="Pfam" id="PF22725"/>
    </source>
</evidence>
<dbReference type="KEGG" id="dzi:111288207"/>
<evidence type="ECO:0000259" key="2">
    <source>
        <dbReference type="Pfam" id="PF01408"/>
    </source>
</evidence>
<comment type="similarity">
    <text evidence="1">Belongs to the Gfo/Idh/MocA family.</text>
</comment>
<dbReference type="RefSeq" id="XP_022734728.1">
    <property type="nucleotide sequence ID" value="XM_022878993.1"/>
</dbReference>
<dbReference type="InterPro" id="IPR000683">
    <property type="entry name" value="Gfo/Idh/MocA-like_OxRdtase_N"/>
</dbReference>
<dbReference type="SUPFAM" id="SSF55347">
    <property type="entry name" value="Glyceraldehyde-3-phosphate dehydrogenase-like, C-terminal domain"/>
    <property type="match status" value="1"/>
</dbReference>
<dbReference type="GO" id="GO:0000166">
    <property type="term" value="F:nucleotide binding"/>
    <property type="evidence" value="ECO:0007669"/>
    <property type="project" value="InterPro"/>
</dbReference>
<feature type="domain" description="Gfo/Idh/MocA-like oxidoreductase N-terminal" evidence="2">
    <location>
        <begin position="8"/>
        <end position="127"/>
    </location>
</feature>
<dbReference type="Gene3D" id="3.40.50.720">
    <property type="entry name" value="NAD(P)-binding Rossmann-like Domain"/>
    <property type="match status" value="1"/>
</dbReference>
<evidence type="ECO:0000256" key="1">
    <source>
        <dbReference type="ARBA" id="ARBA00010928"/>
    </source>
</evidence>
<proteinExistence type="inferred from homology"/>
<organism evidence="4 5">
    <name type="scientific">Durio zibethinus</name>
    <name type="common">Durian</name>
    <dbReference type="NCBI Taxonomy" id="66656"/>
    <lineage>
        <taxon>Eukaryota</taxon>
        <taxon>Viridiplantae</taxon>
        <taxon>Streptophyta</taxon>
        <taxon>Embryophyta</taxon>
        <taxon>Tracheophyta</taxon>
        <taxon>Spermatophyta</taxon>
        <taxon>Magnoliopsida</taxon>
        <taxon>eudicotyledons</taxon>
        <taxon>Gunneridae</taxon>
        <taxon>Pentapetalae</taxon>
        <taxon>rosids</taxon>
        <taxon>malvids</taxon>
        <taxon>Malvales</taxon>
        <taxon>Malvaceae</taxon>
        <taxon>Helicteroideae</taxon>
        <taxon>Durio</taxon>
    </lineage>
</organism>
<keyword evidence="4" id="KW-1185">Reference proteome</keyword>
<dbReference type="Pfam" id="PF22725">
    <property type="entry name" value="GFO_IDH_MocA_C3"/>
    <property type="match status" value="1"/>
</dbReference>
<evidence type="ECO:0000313" key="4">
    <source>
        <dbReference type="Proteomes" id="UP000515121"/>
    </source>
</evidence>
<dbReference type="AlphaFoldDB" id="A0A6P5Y2S8"/>
<accession>A0A6P5Y2S8</accession>
<dbReference type="InterPro" id="IPR036291">
    <property type="entry name" value="NAD(P)-bd_dom_sf"/>
</dbReference>
<dbReference type="Pfam" id="PF01408">
    <property type="entry name" value="GFO_IDH_MocA"/>
    <property type="match status" value="1"/>
</dbReference>
<dbReference type="SUPFAM" id="SSF51735">
    <property type="entry name" value="NAD(P)-binding Rossmann-fold domains"/>
    <property type="match status" value="1"/>
</dbReference>
<dbReference type="GeneID" id="111288207"/>
<sequence>MAETESPIRLGIVGCANIARKVARAINLAPNSVLHAIGSRSIEKAKQFATVNGFPESVKIYGNYEQVLEDPFVDAVYMPLPTSLHVHWAVMAAKKGKHLLIEKPTALDVGELDRILETCESNGVQFMDGSMWLHHPRTVKMKQMLFDSKLLGDVNYVYSTSTTAASPEFMENDIRVKPKLDALGALGDIGWYCLGAVLWAKNYQLPTVVTALPDVTKNSNGVIISCSASIQYRQPDGTKTDAIIHCSFLCNTSMDLAITGSRGTINLNDFIIPYQESSASFEFTLGAKFVELHIGWNVKPEKIVVASELPQEALMVQEFARLVEGIKTYGFLPDRKWPEISRKTQLLLDAVKKSVDLGCKPVYF</sequence>
<feature type="domain" description="GFO/IDH/MocA-like oxidoreductase" evidence="3">
    <location>
        <begin position="145"/>
        <end position="265"/>
    </location>
</feature>
<gene>
    <name evidence="5" type="primary">LOC111288207</name>
</gene>
<name>A0A6P5Y2S8_DURZI</name>
<dbReference type="PANTHER" id="PTHR46368">
    <property type="match status" value="1"/>
</dbReference>
<dbReference type="PANTHER" id="PTHR46368:SF5">
    <property type="entry name" value="NAD(P)-BINDING ROSSMANN-FOLD SUPERFAMILY PROTEIN"/>
    <property type="match status" value="1"/>
</dbReference>
<protein>
    <submittedName>
        <fullName evidence="5">Uncharacterized oxidoreductase At4g09670-like</fullName>
    </submittedName>
</protein>
<evidence type="ECO:0000313" key="5">
    <source>
        <dbReference type="RefSeq" id="XP_022734728.1"/>
    </source>
</evidence>
<reference evidence="5" key="1">
    <citation type="submission" date="2025-08" db="UniProtKB">
        <authorList>
            <consortium name="RefSeq"/>
        </authorList>
    </citation>
    <scope>IDENTIFICATION</scope>
    <source>
        <tissue evidence="5">Fruit stalk</tissue>
    </source>
</reference>
<dbReference type="OrthoDB" id="2129491at2759"/>